<evidence type="ECO:0000313" key="3">
    <source>
        <dbReference type="Proteomes" id="UP001066276"/>
    </source>
</evidence>
<name>A0AAV7WN98_PLEWA</name>
<keyword evidence="3" id="KW-1185">Reference proteome</keyword>
<comment type="caution">
    <text evidence="2">The sequence shown here is derived from an EMBL/GenBank/DDBJ whole genome shotgun (WGS) entry which is preliminary data.</text>
</comment>
<gene>
    <name evidence="2" type="ORF">NDU88_003165</name>
</gene>
<feature type="compositionally biased region" description="Basic residues" evidence="1">
    <location>
        <begin position="58"/>
        <end position="69"/>
    </location>
</feature>
<dbReference type="Proteomes" id="UP001066276">
    <property type="component" value="Chromosome 1_1"/>
</dbReference>
<organism evidence="2 3">
    <name type="scientific">Pleurodeles waltl</name>
    <name type="common">Iberian ribbed newt</name>
    <dbReference type="NCBI Taxonomy" id="8319"/>
    <lineage>
        <taxon>Eukaryota</taxon>
        <taxon>Metazoa</taxon>
        <taxon>Chordata</taxon>
        <taxon>Craniata</taxon>
        <taxon>Vertebrata</taxon>
        <taxon>Euteleostomi</taxon>
        <taxon>Amphibia</taxon>
        <taxon>Batrachia</taxon>
        <taxon>Caudata</taxon>
        <taxon>Salamandroidea</taxon>
        <taxon>Salamandridae</taxon>
        <taxon>Pleurodelinae</taxon>
        <taxon>Pleurodeles</taxon>
    </lineage>
</organism>
<accession>A0AAV7WN98</accession>
<evidence type="ECO:0000256" key="1">
    <source>
        <dbReference type="SAM" id="MobiDB-lite"/>
    </source>
</evidence>
<reference evidence="2" key="1">
    <citation type="journal article" date="2022" name="bioRxiv">
        <title>Sequencing and chromosome-scale assembly of the giantPleurodeles waltlgenome.</title>
        <authorList>
            <person name="Brown T."/>
            <person name="Elewa A."/>
            <person name="Iarovenko S."/>
            <person name="Subramanian E."/>
            <person name="Araus A.J."/>
            <person name="Petzold A."/>
            <person name="Susuki M."/>
            <person name="Suzuki K.-i.T."/>
            <person name="Hayashi T."/>
            <person name="Toyoda A."/>
            <person name="Oliveira C."/>
            <person name="Osipova E."/>
            <person name="Leigh N.D."/>
            <person name="Simon A."/>
            <person name="Yun M.H."/>
        </authorList>
    </citation>
    <scope>NUCLEOTIDE SEQUENCE</scope>
    <source>
        <strain evidence="2">20211129_DDA</strain>
        <tissue evidence="2">Liver</tissue>
    </source>
</reference>
<dbReference type="EMBL" id="JANPWB010000001">
    <property type="protein sequence ID" value="KAJ1215557.1"/>
    <property type="molecule type" value="Genomic_DNA"/>
</dbReference>
<feature type="compositionally biased region" description="Basic residues" evidence="1">
    <location>
        <begin position="19"/>
        <end position="31"/>
    </location>
</feature>
<feature type="region of interest" description="Disordered" evidence="1">
    <location>
        <begin position="1"/>
        <end position="69"/>
    </location>
</feature>
<evidence type="ECO:0000313" key="2">
    <source>
        <dbReference type="EMBL" id="KAJ1215557.1"/>
    </source>
</evidence>
<sequence length="69" mass="8066">MDKKVGVGITGEEGEWRGASRRGRGTRRRSERMRGLRGEYPRPEDLGNRRVVFPRLGNRGRRSSQRRQE</sequence>
<proteinExistence type="predicted"/>
<dbReference type="AlphaFoldDB" id="A0AAV7WN98"/>
<feature type="compositionally biased region" description="Basic and acidic residues" evidence="1">
    <location>
        <begin position="32"/>
        <end position="48"/>
    </location>
</feature>
<protein>
    <submittedName>
        <fullName evidence="2">Uncharacterized protein</fullName>
    </submittedName>
</protein>